<sequence>MGTTCSEELDACTVGSEVYDVTSMTPEEGTFGVDLARARIPSGFKACATTVNSANRCIPQL</sequence>
<dbReference type="EMBL" id="UYRU01081542">
    <property type="protein sequence ID" value="VDN31949.1"/>
    <property type="molecule type" value="Genomic_DNA"/>
</dbReference>
<reference evidence="1 2" key="1">
    <citation type="submission" date="2018-11" db="EMBL/GenBank/DDBJ databases">
        <authorList>
            <consortium name="Pathogen Informatics"/>
        </authorList>
    </citation>
    <scope>NUCLEOTIDE SEQUENCE [LARGE SCALE GENOMIC DNA]</scope>
</reference>
<dbReference type="OrthoDB" id="3967at2759"/>
<feature type="non-terminal residue" evidence="1">
    <location>
        <position position="61"/>
    </location>
</feature>
<dbReference type="AlphaFoldDB" id="A0A3P7QPC3"/>
<gene>
    <name evidence="1" type="ORF">DILT_LOCUS15867</name>
</gene>
<organism evidence="1 2">
    <name type="scientific">Dibothriocephalus latus</name>
    <name type="common">Fish tapeworm</name>
    <name type="synonym">Diphyllobothrium latum</name>
    <dbReference type="NCBI Taxonomy" id="60516"/>
    <lineage>
        <taxon>Eukaryota</taxon>
        <taxon>Metazoa</taxon>
        <taxon>Spiralia</taxon>
        <taxon>Lophotrochozoa</taxon>
        <taxon>Platyhelminthes</taxon>
        <taxon>Cestoda</taxon>
        <taxon>Eucestoda</taxon>
        <taxon>Diphyllobothriidea</taxon>
        <taxon>Diphyllobothriidae</taxon>
        <taxon>Dibothriocephalus</taxon>
    </lineage>
</organism>
<dbReference type="Proteomes" id="UP000281553">
    <property type="component" value="Unassembled WGS sequence"/>
</dbReference>
<accession>A0A3P7QPC3</accession>
<proteinExistence type="predicted"/>
<evidence type="ECO:0000313" key="2">
    <source>
        <dbReference type="Proteomes" id="UP000281553"/>
    </source>
</evidence>
<name>A0A3P7QPC3_DIBLA</name>
<protein>
    <submittedName>
        <fullName evidence="1">Uncharacterized protein</fullName>
    </submittedName>
</protein>
<evidence type="ECO:0000313" key="1">
    <source>
        <dbReference type="EMBL" id="VDN31949.1"/>
    </source>
</evidence>
<keyword evidence="2" id="KW-1185">Reference proteome</keyword>